<keyword evidence="1" id="KW-0732">Signal</keyword>
<reference evidence="2 3" key="1">
    <citation type="submission" date="2020-04" db="EMBL/GenBank/DDBJ databases">
        <authorList>
            <person name="Yoon J."/>
        </authorList>
    </citation>
    <scope>NUCLEOTIDE SEQUENCE [LARGE SCALE GENOMIC DNA]</scope>
    <source>
        <strain evidence="2 3">KMU-115</strain>
    </source>
</reference>
<evidence type="ECO:0000256" key="1">
    <source>
        <dbReference type="SAM" id="SignalP"/>
    </source>
</evidence>
<sequence>MRRALPALIALAALPAQAQDGAPVALDCTLTTLCLDAGTCRDWDQPLEIRGANGVWQVTWSDTGLPSDYELIADIPAPEGSLADTRLISLLYRNPETQSVQVVTVETGGGGLAVSGHQPQANPRGVTGYGTCEGAG</sequence>
<dbReference type="EMBL" id="JAAZQQ010000006">
    <property type="protein sequence ID" value="NKX46066.1"/>
    <property type="molecule type" value="Genomic_DNA"/>
</dbReference>
<gene>
    <name evidence="2" type="ORF">HCU73_15835</name>
</gene>
<dbReference type="AlphaFoldDB" id="A0A7X6H108"/>
<name>A0A7X6H108_9RHOB</name>
<feature type="signal peptide" evidence="1">
    <location>
        <begin position="1"/>
        <end position="18"/>
    </location>
</feature>
<accession>A0A7X6H108</accession>
<evidence type="ECO:0000313" key="3">
    <source>
        <dbReference type="Proteomes" id="UP000526408"/>
    </source>
</evidence>
<protein>
    <submittedName>
        <fullName evidence="2">Uncharacterized protein</fullName>
    </submittedName>
</protein>
<evidence type="ECO:0000313" key="2">
    <source>
        <dbReference type="EMBL" id="NKX46066.1"/>
    </source>
</evidence>
<organism evidence="2 3">
    <name type="scientific">Roseicyclus persicicus</name>
    <dbReference type="NCBI Taxonomy" id="2650661"/>
    <lineage>
        <taxon>Bacteria</taxon>
        <taxon>Pseudomonadati</taxon>
        <taxon>Pseudomonadota</taxon>
        <taxon>Alphaproteobacteria</taxon>
        <taxon>Rhodobacterales</taxon>
        <taxon>Roseobacteraceae</taxon>
        <taxon>Roseicyclus</taxon>
    </lineage>
</organism>
<feature type="chain" id="PRO_5031398882" evidence="1">
    <location>
        <begin position="19"/>
        <end position="136"/>
    </location>
</feature>
<comment type="caution">
    <text evidence="2">The sequence shown here is derived from an EMBL/GenBank/DDBJ whole genome shotgun (WGS) entry which is preliminary data.</text>
</comment>
<proteinExistence type="predicted"/>
<dbReference type="Proteomes" id="UP000526408">
    <property type="component" value="Unassembled WGS sequence"/>
</dbReference>
<dbReference type="RefSeq" id="WP_168624456.1">
    <property type="nucleotide sequence ID" value="NZ_JAAZQQ010000006.1"/>
</dbReference>
<keyword evidence="3" id="KW-1185">Reference proteome</keyword>